<keyword evidence="2" id="KW-1185">Reference proteome</keyword>
<organism evidence="1 2">
    <name type="scientific">Microvenator marinus</name>
    <dbReference type="NCBI Taxonomy" id="2600177"/>
    <lineage>
        <taxon>Bacteria</taxon>
        <taxon>Deltaproteobacteria</taxon>
        <taxon>Bradymonadales</taxon>
        <taxon>Microvenatoraceae</taxon>
        <taxon>Microvenator</taxon>
    </lineage>
</organism>
<dbReference type="EMBL" id="CP042467">
    <property type="protein sequence ID" value="QED29360.1"/>
    <property type="molecule type" value="Genomic_DNA"/>
</dbReference>
<dbReference type="RefSeq" id="WP_146962593.1">
    <property type="nucleotide sequence ID" value="NZ_CP042467.1"/>
</dbReference>
<evidence type="ECO:0000313" key="1">
    <source>
        <dbReference type="EMBL" id="QED29360.1"/>
    </source>
</evidence>
<dbReference type="Proteomes" id="UP000321595">
    <property type="component" value="Chromosome"/>
</dbReference>
<evidence type="ECO:0000313" key="2">
    <source>
        <dbReference type="Proteomes" id="UP000321595"/>
    </source>
</evidence>
<name>A0A5B8XUN0_9DELT</name>
<protein>
    <submittedName>
        <fullName evidence="1">Uncharacterized protein</fullName>
    </submittedName>
</protein>
<sequence length="293" mass="33426">MYTLRAELERGQYVPGELIRGRIKIIAEEDIEHMTVKVGPEWKVQGFYTDEVWVNKHTVWDGPVSKGEHIVPFSGTTPNGPFSTKGTNIEIKSFIVVDADAGGIRFLGQPGKRRLQVLFDLEPGPITEMPGHYRVALNMVEKATIFESMLLMFRRTMDYKFEIEPSNFPPNEVTPFEVRFTPSKNFEAKNMRFHIIGTEWFKVPRHNDRGLQRNYWRKATGLVIAVDLNFGTNNFEAGRTYVGRGEFLAPGVCSASFSSNRFEWVARLQFVGDYTIDHSEIISVNPPLSPFSL</sequence>
<accession>A0A5B8XUN0</accession>
<reference evidence="1 2" key="1">
    <citation type="submission" date="2019-08" db="EMBL/GenBank/DDBJ databases">
        <authorList>
            <person name="Liang Q."/>
        </authorList>
    </citation>
    <scope>NUCLEOTIDE SEQUENCE [LARGE SCALE GENOMIC DNA]</scope>
    <source>
        <strain evidence="1 2">V1718</strain>
    </source>
</reference>
<dbReference type="KEGG" id="bbae:FRD01_19400"/>
<gene>
    <name evidence="1" type="ORF">FRD01_19400</name>
</gene>
<dbReference type="AlphaFoldDB" id="A0A5B8XUN0"/>
<proteinExistence type="predicted"/>